<evidence type="ECO:0000256" key="2">
    <source>
        <dbReference type="ARBA" id="ARBA00022578"/>
    </source>
</evidence>
<dbReference type="Proteomes" id="UP000239273">
    <property type="component" value="Unassembled WGS sequence"/>
</dbReference>
<dbReference type="OrthoDB" id="5292689at2"/>
<dbReference type="Pfam" id="PF01526">
    <property type="entry name" value="DDE_Tnp_Tn3"/>
    <property type="match status" value="1"/>
</dbReference>
<dbReference type="InterPro" id="IPR047653">
    <property type="entry name" value="Tn3-like_transpos"/>
</dbReference>
<reference evidence="8 9" key="2">
    <citation type="submission" date="2016-12" db="EMBL/GenBank/DDBJ databases">
        <title>Diversity of luminous bacteria.</title>
        <authorList>
            <person name="Yoshizawa S."/>
            <person name="Kogure K."/>
        </authorList>
    </citation>
    <scope>NUCLEOTIDE SEQUENCE [LARGE SCALE GENOMIC DNA]</scope>
    <source>
        <strain evidence="8 9">NBRC 105001</strain>
    </source>
</reference>
<evidence type="ECO:0000256" key="3">
    <source>
        <dbReference type="ARBA" id="ARBA00023125"/>
    </source>
</evidence>
<dbReference type="AlphaFoldDB" id="A0A2S7X1A4"/>
<evidence type="ECO:0000313" key="8">
    <source>
        <dbReference type="EMBL" id="PQJ83603.1"/>
    </source>
</evidence>
<dbReference type="InterPro" id="IPR025296">
    <property type="entry name" value="DUF4158"/>
</dbReference>
<reference evidence="7" key="4">
    <citation type="submission" date="2023-01" db="EMBL/GenBank/DDBJ databases">
        <title>Draft genome sequence of Aliivibrio sifiae strain NBRC 105001.</title>
        <authorList>
            <person name="Sun Q."/>
            <person name="Mori K."/>
        </authorList>
    </citation>
    <scope>NUCLEOTIDE SEQUENCE</scope>
    <source>
        <strain evidence="7">NBRC 105001</strain>
    </source>
</reference>
<sequence>MARLAILTKDEIESLYTIPTLDDEERSFLFSLDADDKRYLERLGSTPRKINYILQLGYGRAANYFFKFSFQQQKQDVAFILRHYFPGKPFPKKQISKNYHYDNRAEVMSRLKLVAPDSDFEACLLREAKSLAKRHALPKFVLQELLDSCLHKKVIKPAYSTLQYMVSEALRYEQQRLTNKLYTAADKPLRAALDTLLDNEDLFYNLTLLKRDQKSFNTTEVKRCVAKQQMLKEIYADSLRLIPDLGISEQNIIYYANLAEFYTIQKLKQLKSINLVRLYLLCYAHRRFLKINDHLVTSLNFKVNLYTASADEYQRAKVDTVEAVDKLMRTQACDVLAVNINQKIPDEKVREHVFSIIPRSDYKQFLSDFKKPNLNREYYRWEHYGKLSSKIKMNLRPLFNALVFTCAIDEMSKSVEFLKQHLAHHHAFKSYRYNDVPMGFFPKSARKFLTYKARDNHGKVLKKVDGNRYEFMVYLQLFKGLADGTVFVKDSNSYRALEDELIDIEYWTNHKHTLLAELNMPLLSMNITALLDRLETRLEQKYIDVNQRIETGENTTLKLRYNKRRERIKWTLPYVRFDDGINNPFYEKLPVSGIGDVLRFVDEQTDFLAAFTHLQPKYAKSIPEAEVLNACILANATGLETKKMKDISDIKEKDLDNVNKNFQRSQTLCAASDVIVNHTAKLPIFNQYNLSDYGVHASVDGQKFTTRYNTIKSRYSKKYFGTMRGVVMYSLSANHMPLCLKVIGANEHESHFLLDIVESNTSDVEVTAVSGDMHSINRVNFALMNLFGYKFMPRFTKIAETADSKLVGFHKASHYEQYIIKPSKQVDKSLIIKEWDNILRILVSLALKQTTQSQIVRKLSSFKTNPTLKALIALDQIMMSDYLLDYIDSQEMRTVVQSSLCRGESYHQLSATITKVSGGKSLRGKNEIELDIAAESIRLIANAVIFYNATLLSHLYQLHLAEEPEKASKISRLSPVAWQHISFIGKYEFYNRKVSINIQEVIYSLLSDIKIDFLAAA</sequence>
<keyword evidence="4" id="KW-0233">DNA recombination</keyword>
<gene>
    <name evidence="8" type="ORF">BTO23_20925</name>
    <name evidence="7" type="ORF">GCM10007855_36310</name>
</gene>
<evidence type="ECO:0000256" key="1">
    <source>
        <dbReference type="ARBA" id="ARBA00009402"/>
    </source>
</evidence>
<keyword evidence="10" id="KW-1185">Reference proteome</keyword>
<evidence type="ECO:0000313" key="10">
    <source>
        <dbReference type="Proteomes" id="UP001156660"/>
    </source>
</evidence>
<dbReference type="RefSeq" id="WP_105064522.1">
    <property type="nucleotide sequence ID" value="NZ_BSOU01000014.1"/>
</dbReference>
<comment type="caution">
    <text evidence="8">The sequence shown here is derived from an EMBL/GenBank/DDBJ whole genome shotgun (WGS) entry which is preliminary data.</text>
</comment>
<evidence type="ECO:0000313" key="7">
    <source>
        <dbReference type="EMBL" id="GLR76756.1"/>
    </source>
</evidence>
<keyword evidence="3" id="KW-0238">DNA-binding</keyword>
<dbReference type="Pfam" id="PF13700">
    <property type="entry name" value="DUF4158"/>
    <property type="match status" value="1"/>
</dbReference>
<name>A0A2S7X1A4_9GAMM</name>
<evidence type="ECO:0000259" key="6">
    <source>
        <dbReference type="Pfam" id="PF13700"/>
    </source>
</evidence>
<comment type="similarity">
    <text evidence="1">Belongs to the transposase 7 family.</text>
</comment>
<feature type="domain" description="Tn3 transposase DDE" evidence="5">
    <location>
        <begin position="596"/>
        <end position="987"/>
    </location>
</feature>
<dbReference type="EMBL" id="MSCP01000005">
    <property type="protein sequence ID" value="PQJ83603.1"/>
    <property type="molecule type" value="Genomic_DNA"/>
</dbReference>
<proteinExistence type="inferred from homology"/>
<protein>
    <submittedName>
        <fullName evidence="8">Transposase</fullName>
    </submittedName>
</protein>
<dbReference type="GO" id="GO:0004803">
    <property type="term" value="F:transposase activity"/>
    <property type="evidence" value="ECO:0007669"/>
    <property type="project" value="InterPro"/>
</dbReference>
<dbReference type="Proteomes" id="UP001156660">
    <property type="component" value="Unassembled WGS sequence"/>
</dbReference>
<reference evidence="7" key="1">
    <citation type="journal article" date="2014" name="Int. J. Syst. Evol. Microbiol.">
        <title>Complete genome of a new Firmicutes species belonging to the dominant human colonic microbiota ('Ruminococcus bicirculans') reveals two chromosomes and a selective capacity to utilize plant glucans.</title>
        <authorList>
            <consortium name="NISC Comparative Sequencing Program"/>
            <person name="Wegmann U."/>
            <person name="Louis P."/>
            <person name="Goesmann A."/>
            <person name="Henrissat B."/>
            <person name="Duncan S.H."/>
            <person name="Flint H.J."/>
        </authorList>
    </citation>
    <scope>NUCLEOTIDE SEQUENCE</scope>
    <source>
        <strain evidence="7">NBRC 105001</strain>
    </source>
</reference>
<dbReference type="EMBL" id="BSOU01000014">
    <property type="protein sequence ID" value="GLR76756.1"/>
    <property type="molecule type" value="Genomic_DNA"/>
</dbReference>
<accession>A0A2S7X1A4</accession>
<evidence type="ECO:0000256" key="4">
    <source>
        <dbReference type="ARBA" id="ARBA00023172"/>
    </source>
</evidence>
<feature type="domain" description="DUF4158" evidence="6">
    <location>
        <begin position="6"/>
        <end position="169"/>
    </location>
</feature>
<dbReference type="NCBIfam" id="NF033527">
    <property type="entry name" value="transpos_Tn3"/>
    <property type="match status" value="1"/>
</dbReference>
<organism evidence="8 9">
    <name type="scientific">Aliivibrio sifiae</name>
    <dbReference type="NCBI Taxonomy" id="566293"/>
    <lineage>
        <taxon>Bacteria</taxon>
        <taxon>Pseudomonadati</taxon>
        <taxon>Pseudomonadota</taxon>
        <taxon>Gammaproteobacteria</taxon>
        <taxon>Vibrionales</taxon>
        <taxon>Vibrionaceae</taxon>
        <taxon>Aliivibrio</taxon>
    </lineage>
</organism>
<dbReference type="InterPro" id="IPR002513">
    <property type="entry name" value="Tn3_Tnp_DDE_dom"/>
</dbReference>
<evidence type="ECO:0000313" key="9">
    <source>
        <dbReference type="Proteomes" id="UP000239273"/>
    </source>
</evidence>
<dbReference type="GO" id="GO:0006313">
    <property type="term" value="P:DNA transposition"/>
    <property type="evidence" value="ECO:0007669"/>
    <property type="project" value="InterPro"/>
</dbReference>
<evidence type="ECO:0000259" key="5">
    <source>
        <dbReference type="Pfam" id="PF01526"/>
    </source>
</evidence>
<keyword evidence="2" id="KW-0815">Transposition</keyword>
<reference evidence="10" key="3">
    <citation type="journal article" date="2019" name="Int. J. Syst. Evol. Microbiol.">
        <title>The Global Catalogue of Microorganisms (GCM) 10K type strain sequencing project: providing services to taxonomists for standard genome sequencing and annotation.</title>
        <authorList>
            <consortium name="The Broad Institute Genomics Platform"/>
            <consortium name="The Broad Institute Genome Sequencing Center for Infectious Disease"/>
            <person name="Wu L."/>
            <person name="Ma J."/>
        </authorList>
    </citation>
    <scope>NUCLEOTIDE SEQUENCE [LARGE SCALE GENOMIC DNA]</scope>
    <source>
        <strain evidence="10">NBRC 105001</strain>
    </source>
</reference>
<dbReference type="GO" id="GO:0003677">
    <property type="term" value="F:DNA binding"/>
    <property type="evidence" value="ECO:0007669"/>
    <property type="project" value="UniProtKB-KW"/>
</dbReference>